<dbReference type="InterPro" id="IPR046341">
    <property type="entry name" value="SET_dom_sf"/>
</dbReference>
<dbReference type="SUPFAM" id="SSF82199">
    <property type="entry name" value="SET domain"/>
    <property type="match status" value="1"/>
</dbReference>
<evidence type="ECO:0008006" key="6">
    <source>
        <dbReference type="Google" id="ProtNLM"/>
    </source>
</evidence>
<organism evidence="5">
    <name type="scientific">Timema tahoe</name>
    <dbReference type="NCBI Taxonomy" id="61484"/>
    <lineage>
        <taxon>Eukaryota</taxon>
        <taxon>Metazoa</taxon>
        <taxon>Ecdysozoa</taxon>
        <taxon>Arthropoda</taxon>
        <taxon>Hexapoda</taxon>
        <taxon>Insecta</taxon>
        <taxon>Pterygota</taxon>
        <taxon>Neoptera</taxon>
        <taxon>Polyneoptera</taxon>
        <taxon>Phasmatodea</taxon>
        <taxon>Timematodea</taxon>
        <taxon>Timematoidea</taxon>
        <taxon>Timematidae</taxon>
        <taxon>Timema</taxon>
    </lineage>
</organism>
<keyword evidence="1" id="KW-0489">Methyltransferase</keyword>
<evidence type="ECO:0000256" key="2">
    <source>
        <dbReference type="ARBA" id="ARBA00022679"/>
    </source>
</evidence>
<dbReference type="InterPro" id="IPR038765">
    <property type="entry name" value="Papain-like_cys_pep_sf"/>
</dbReference>
<dbReference type="EMBL" id="OE001710">
    <property type="protein sequence ID" value="CAD7457447.1"/>
    <property type="molecule type" value="Genomic_DNA"/>
</dbReference>
<dbReference type="GO" id="GO:0005737">
    <property type="term" value="C:cytoplasm"/>
    <property type="evidence" value="ECO:0007669"/>
    <property type="project" value="TreeGrafter"/>
</dbReference>
<dbReference type="CDD" id="cd10536">
    <property type="entry name" value="SET_SMYD4"/>
    <property type="match status" value="1"/>
</dbReference>
<dbReference type="InterPro" id="IPR052097">
    <property type="entry name" value="SET-MYND_domain_protein"/>
</dbReference>
<dbReference type="GO" id="GO:0005634">
    <property type="term" value="C:nucleus"/>
    <property type="evidence" value="ECO:0007669"/>
    <property type="project" value="TreeGrafter"/>
</dbReference>
<reference evidence="5" key="1">
    <citation type="submission" date="2020-11" db="EMBL/GenBank/DDBJ databases">
        <authorList>
            <person name="Tran Van P."/>
        </authorList>
    </citation>
    <scope>NUCLEOTIDE SEQUENCE</scope>
</reference>
<keyword evidence="2" id="KW-0808">Transferase</keyword>
<evidence type="ECO:0000256" key="3">
    <source>
        <dbReference type="ARBA" id="ARBA00022691"/>
    </source>
</evidence>
<dbReference type="AlphaFoldDB" id="A0A7R9IFS7"/>
<evidence type="ECO:0000313" key="5">
    <source>
        <dbReference type="EMBL" id="CAD7457447.1"/>
    </source>
</evidence>
<dbReference type="Gene3D" id="6.10.140.2220">
    <property type="match status" value="1"/>
</dbReference>
<proteinExistence type="predicted"/>
<dbReference type="GO" id="GO:0042051">
    <property type="term" value="P:compound eye photoreceptor development"/>
    <property type="evidence" value="ECO:0007669"/>
    <property type="project" value="TreeGrafter"/>
</dbReference>
<protein>
    <recommendedName>
        <fullName evidence="6">SET and MYND domain-containing protein 4</fullName>
    </recommendedName>
</protein>
<evidence type="ECO:0000256" key="4">
    <source>
        <dbReference type="SAM" id="MobiDB-lite"/>
    </source>
</evidence>
<dbReference type="InterPro" id="IPR044421">
    <property type="entry name" value="SMYD4_SET"/>
</dbReference>
<dbReference type="GO" id="GO:0042826">
    <property type="term" value="F:histone deacetylase binding"/>
    <property type="evidence" value="ECO:0007669"/>
    <property type="project" value="TreeGrafter"/>
</dbReference>
<dbReference type="Gene3D" id="3.90.70.120">
    <property type="match status" value="1"/>
</dbReference>
<sequence length="913" mass="102357">MSSQEKKRREVTDHQVRMAVLDPLKHTQEMYRRKSAPVAFQKRMEADRALSSNNPQRALMLYSQSCMRAPGTVVLQQSSRYRGVWQHFQDLYRDQLSSNNPLGTGVDETVDRGLSLALALGGRSEALLVLEDYLRSLADINLAVKEGFPQHLRYDQHRVNSQGGLSSTSQVSPAQSQKSRRASLNISGITSTELRVKKSFTQQLRYQLYWRMGRCYRGLNQVAKARVSLQLSTRLVREHFDQLGNEAVISLMRLQEELADLVLLEEEGRSKEPLQIEPPACEPLRGGVMIAEETAMPPVAAGCHPELGCASRLLGVSRTEQAGRYVVAREPVSTGDTLVVEPAYAACLLPDKFGSHCHHCFTRLNAPVACPECSGLAFCSVVCRDEACRSYHRYECHYMDLLIGSGMSILCHVALRMVTQAGEQFFLDRRQDLTSHSTEILPPSDKYLAVHNLVTHSNKRKPKELFQRTLMAVFLLKCLQKAGYFSTPSIDQTCLSEEELLIGSLLLRHLQLLQFNAHEVYETRIEAPRQLRTSKTEYIGVAIYPTVALFNHDCYPAVTRQGLQGKKLLTLGIYFVGHSIVVRATRPLGSGDIVAENYGPVFTKRSLDSRQRALSSRYWFRCICQACKENWPALDMVDNNDFRLWYECPTPGCKKLLAMPGNKSNRSSAKQGVKCPACKKHVRHDEALATIVNCQAWFKEGVEAMEVGDVDVAIRLFCSYLNSMHSVGFPPHKDILLCQEALRICMADIILSVKREDQFCEPDKVVMGTICQNNPVFDESVRITQCTSNCIVALCTVYLTPPSSWSSTDIDSILLKGNEVQISSLSNLRSKFGSLPPVYLAADEVVTSISLQSSLSHVSCELEPFQGISAQSFSDEIVRFLVSFDNGVLTANNLSVALFKEDSQYWVFDSQER</sequence>
<dbReference type="GO" id="GO:0008168">
    <property type="term" value="F:methyltransferase activity"/>
    <property type="evidence" value="ECO:0007669"/>
    <property type="project" value="UniProtKB-KW"/>
</dbReference>
<feature type="region of interest" description="Disordered" evidence="4">
    <location>
        <begin position="160"/>
        <end position="182"/>
    </location>
</feature>
<dbReference type="GO" id="GO:0032259">
    <property type="term" value="P:methylation"/>
    <property type="evidence" value="ECO:0007669"/>
    <property type="project" value="UniProtKB-KW"/>
</dbReference>
<dbReference type="PANTHER" id="PTHR46165">
    <property type="entry name" value="SET AND MYND DOMAIN-CONTAINING PROTEIN 4"/>
    <property type="match status" value="1"/>
</dbReference>
<name>A0A7R9IFS7_9NEOP</name>
<dbReference type="PANTHER" id="PTHR46165:SF5">
    <property type="entry name" value="RE32936P"/>
    <property type="match status" value="1"/>
</dbReference>
<dbReference type="Gene3D" id="2.170.270.10">
    <property type="entry name" value="SET domain"/>
    <property type="match status" value="1"/>
</dbReference>
<dbReference type="Gene3D" id="1.10.220.160">
    <property type="match status" value="1"/>
</dbReference>
<accession>A0A7R9IFS7</accession>
<keyword evidence="3" id="KW-0949">S-adenosyl-L-methionine</keyword>
<dbReference type="SUPFAM" id="SSF54001">
    <property type="entry name" value="Cysteine proteinases"/>
    <property type="match status" value="1"/>
</dbReference>
<evidence type="ECO:0000256" key="1">
    <source>
        <dbReference type="ARBA" id="ARBA00022603"/>
    </source>
</evidence>
<gene>
    <name evidence="5" type="ORF">TTEB3V08_LOCUS5440</name>
</gene>